<reference evidence="2 4" key="1">
    <citation type="submission" date="2015-10" db="EMBL/GenBank/DDBJ databases">
        <title>Draft genome sequence of Salegentibacter salinarum KCTC 12975.</title>
        <authorList>
            <person name="Lin W."/>
            <person name="Zheng Q."/>
        </authorList>
    </citation>
    <scope>NUCLEOTIDE SEQUENCE [LARGE SCALE GENOMIC DNA]</scope>
    <source>
        <strain evidence="2 4">KCTC 12974</strain>
    </source>
</reference>
<dbReference type="EMBL" id="LKTR01000034">
    <property type="protein sequence ID" value="PKD17413.1"/>
    <property type="molecule type" value="Genomic_DNA"/>
</dbReference>
<organism evidence="2 4">
    <name type="scientific">Salegentibacter salarius</name>
    <dbReference type="NCBI Taxonomy" id="435906"/>
    <lineage>
        <taxon>Bacteria</taxon>
        <taxon>Pseudomonadati</taxon>
        <taxon>Bacteroidota</taxon>
        <taxon>Flavobacteriia</taxon>
        <taxon>Flavobacteriales</taxon>
        <taxon>Flavobacteriaceae</taxon>
        <taxon>Salegentibacter</taxon>
    </lineage>
</organism>
<evidence type="ECO:0000313" key="1">
    <source>
        <dbReference type="EMBL" id="OEY71820.1"/>
    </source>
</evidence>
<evidence type="ECO:0000313" key="4">
    <source>
        <dbReference type="Proteomes" id="UP000232533"/>
    </source>
</evidence>
<evidence type="ECO:0000313" key="2">
    <source>
        <dbReference type="EMBL" id="PKD17413.1"/>
    </source>
</evidence>
<proteinExistence type="predicted"/>
<comment type="caution">
    <text evidence="2">The sequence shown here is derived from an EMBL/GenBank/DDBJ whole genome shotgun (WGS) entry which is preliminary data.</text>
</comment>
<name>A0A2N0TRP7_9FLAO</name>
<dbReference type="SUPFAM" id="SSF56399">
    <property type="entry name" value="ADP-ribosylation"/>
    <property type="match status" value="1"/>
</dbReference>
<evidence type="ECO:0000313" key="3">
    <source>
        <dbReference type="Proteomes" id="UP000176009"/>
    </source>
</evidence>
<dbReference type="Proteomes" id="UP000232533">
    <property type="component" value="Unassembled WGS sequence"/>
</dbReference>
<reference evidence="1 3" key="2">
    <citation type="submission" date="2016-09" db="EMBL/GenBank/DDBJ databases">
        <title>Genome Sequence of Salegentibacter salarius,Isolated from a Marine Solar Saltern of the Yellow Sea in South Korea.</title>
        <authorList>
            <person name="Zheng Q."/>
            <person name="Liu Y."/>
        </authorList>
    </citation>
    <scope>NUCLEOTIDE SEQUENCE [LARGE SCALE GENOMIC DNA]</scope>
    <source>
        <strain evidence="1 3">KCTC 12974</strain>
    </source>
</reference>
<keyword evidence="3" id="KW-1185">Reference proteome</keyword>
<protein>
    <submittedName>
        <fullName evidence="2">Uncharacterized protein</fullName>
    </submittedName>
</protein>
<gene>
    <name evidence="2" type="ORF">APR40_03920</name>
    <name evidence="1" type="ORF">BHS39_03920</name>
</gene>
<dbReference type="Proteomes" id="UP000176009">
    <property type="component" value="Unassembled WGS sequence"/>
</dbReference>
<sequence length="190" mass="21696">MHQFDGFHGTSFTSAEEILDSNYELSIGDDEWIGNGVYFFISGISSKPGEQAKLWAIAQAWDNIERRNRYKRFCVIKSKIEVDDNCLLDLTSEDGVSVLNYLIERFEDKISRLNKRFKYIDGLVINFAVKEGILPIEVVKGNFYIKFAKERIKGFNLRTPNCTICTVLDPTKNIIENHIQSTGDIGNEAN</sequence>
<dbReference type="OrthoDB" id="1099396at2"/>
<dbReference type="EMBL" id="MJBR01000034">
    <property type="protein sequence ID" value="OEY71820.1"/>
    <property type="molecule type" value="Genomic_DNA"/>
</dbReference>
<accession>A0A2N0TRP7</accession>
<dbReference type="AlphaFoldDB" id="A0A2N0TRP7"/>